<evidence type="ECO:0000313" key="2">
    <source>
        <dbReference type="EMBL" id="GBP82426.1"/>
    </source>
</evidence>
<evidence type="ECO:0000256" key="1">
    <source>
        <dbReference type="SAM" id="MobiDB-lite"/>
    </source>
</evidence>
<protein>
    <submittedName>
        <fullName evidence="2">Uncharacterized protein</fullName>
    </submittedName>
</protein>
<dbReference type="Proteomes" id="UP000299102">
    <property type="component" value="Unassembled WGS sequence"/>
</dbReference>
<gene>
    <name evidence="2" type="ORF">EVAR_51468_1</name>
</gene>
<evidence type="ECO:0000313" key="3">
    <source>
        <dbReference type="Proteomes" id="UP000299102"/>
    </source>
</evidence>
<name>A0A4C1Z1F7_EUMVA</name>
<keyword evidence="3" id="KW-1185">Reference proteome</keyword>
<comment type="caution">
    <text evidence="2">The sequence shown here is derived from an EMBL/GenBank/DDBJ whole genome shotgun (WGS) entry which is preliminary data.</text>
</comment>
<organism evidence="2 3">
    <name type="scientific">Eumeta variegata</name>
    <name type="common">Bagworm moth</name>
    <name type="synonym">Eumeta japonica</name>
    <dbReference type="NCBI Taxonomy" id="151549"/>
    <lineage>
        <taxon>Eukaryota</taxon>
        <taxon>Metazoa</taxon>
        <taxon>Ecdysozoa</taxon>
        <taxon>Arthropoda</taxon>
        <taxon>Hexapoda</taxon>
        <taxon>Insecta</taxon>
        <taxon>Pterygota</taxon>
        <taxon>Neoptera</taxon>
        <taxon>Endopterygota</taxon>
        <taxon>Lepidoptera</taxon>
        <taxon>Glossata</taxon>
        <taxon>Ditrysia</taxon>
        <taxon>Tineoidea</taxon>
        <taxon>Psychidae</taxon>
        <taxon>Oiketicinae</taxon>
        <taxon>Eumeta</taxon>
    </lineage>
</organism>
<proteinExistence type="predicted"/>
<feature type="region of interest" description="Disordered" evidence="1">
    <location>
        <begin position="49"/>
        <end position="68"/>
    </location>
</feature>
<accession>A0A4C1Z1F7</accession>
<dbReference type="AlphaFoldDB" id="A0A4C1Z1F7"/>
<sequence length="68" mass="7285">MGANELAPIGRTGYEKSLTAIEGGRARRKRNILGGIKALLAPGRQIPLPRNTELNSSRRCVASGQARD</sequence>
<dbReference type="EMBL" id="BGZK01001564">
    <property type="protein sequence ID" value="GBP82426.1"/>
    <property type="molecule type" value="Genomic_DNA"/>
</dbReference>
<reference evidence="2 3" key="1">
    <citation type="journal article" date="2019" name="Commun. Biol.">
        <title>The bagworm genome reveals a unique fibroin gene that provides high tensile strength.</title>
        <authorList>
            <person name="Kono N."/>
            <person name="Nakamura H."/>
            <person name="Ohtoshi R."/>
            <person name="Tomita M."/>
            <person name="Numata K."/>
            <person name="Arakawa K."/>
        </authorList>
    </citation>
    <scope>NUCLEOTIDE SEQUENCE [LARGE SCALE GENOMIC DNA]</scope>
</reference>